<feature type="domain" description="CCHC-type" evidence="2">
    <location>
        <begin position="288"/>
        <end position="304"/>
    </location>
</feature>
<feature type="compositionally biased region" description="Basic and acidic residues" evidence="1">
    <location>
        <begin position="179"/>
        <end position="196"/>
    </location>
</feature>
<accession>A0A3L6G0J2</accession>
<reference evidence="3" key="1">
    <citation type="submission" date="2015-12" db="EMBL/GenBank/DDBJ databases">
        <title>Update maize B73 reference genome by single molecule sequencing technologies.</title>
        <authorList>
            <consortium name="Maize Genome Sequencing Project"/>
            <person name="Ware D."/>
        </authorList>
    </citation>
    <scope>NUCLEOTIDE SEQUENCE [LARGE SCALE GENOMIC DNA]</scope>
    <source>
        <tissue evidence="3">Seedling</tissue>
    </source>
</reference>
<dbReference type="SMART" id="SM00343">
    <property type="entry name" value="ZnF_C2HC"/>
    <property type="match status" value="2"/>
</dbReference>
<dbReference type="STRING" id="4577.A0A1D6E4V9"/>
<feature type="region of interest" description="Disordered" evidence="1">
    <location>
        <begin position="179"/>
        <end position="275"/>
    </location>
</feature>
<dbReference type="InParanoid" id="A0A1D6E4V9"/>
<dbReference type="PROSITE" id="PS50158">
    <property type="entry name" value="ZF_CCHC"/>
    <property type="match status" value="2"/>
</dbReference>
<evidence type="ECO:0000313" key="3">
    <source>
        <dbReference type="EMBL" id="ONM15532.1"/>
    </source>
</evidence>
<dbReference type="PANTHER" id="PTHR33170:SF2">
    <property type="entry name" value="OS12G0531500 PROTEIN"/>
    <property type="match status" value="1"/>
</dbReference>
<dbReference type="SUPFAM" id="SSF57756">
    <property type="entry name" value="Retrovirus zinc finger-like domains"/>
    <property type="match status" value="1"/>
</dbReference>
<accession>A0A1D6E4V9</accession>
<dbReference type="PANTHER" id="PTHR33170">
    <property type="entry name" value="DUF4283 DOMAIN-CONTAINING PROTEIN-RELATED"/>
    <property type="match status" value="1"/>
</dbReference>
<dbReference type="GO" id="GO:0003676">
    <property type="term" value="F:nucleic acid binding"/>
    <property type="evidence" value="ECO:0007669"/>
    <property type="project" value="InterPro"/>
</dbReference>
<dbReference type="Pfam" id="PF00098">
    <property type="entry name" value="zf-CCHC"/>
    <property type="match status" value="2"/>
</dbReference>
<dbReference type="AlphaFoldDB" id="A0A1D6E4V9"/>
<dbReference type="Gene3D" id="4.10.60.10">
    <property type="entry name" value="Zinc finger, CCHC-type"/>
    <property type="match status" value="1"/>
</dbReference>
<sequence length="927" mass="105503">MEFGPEDDKVDDDLDFTFSRVRMMAKPKTDIGHSCKDAQHGLAISKMEVGSTTRDGRLEVGKEKQGCLGLSLAQVFRHSWRPINPKWLWVPRSNILSGKGYQARPEEVRRLGQRARHIKRVETPTPFVRSFSQVVKEGRMAWRRESGGNSWKRPPKDWMEEDDLLDSEFIREEDLRSKLQRAPGEHTEQDQQDMGHHRQGSFTGNKIPRRGGFWRGRGNFVPARGGFGGFRSIDRNETGGRGSKNQENRDREQGSQPCSERGRPSGFGVGMQQGRDSKIQEGLVKEIRCFRCSQSGHHQADCPNDPLCYKCKESGHMAAECQNNKKLRLFGFGIPEQGFFGFDIPEKKVQVNMLNAVIHILEGEPTEEKLDRELKNLVQANWDFRVRRMDKHDFSASFPDKSSLESYAKLSSLELPLYSYRVQVTKANSDLMASSVLQCVWIKIYNLPDIAREEGIIREVASLVGKPVVVDELSIIKEGPVRVKVDCRDPSRIKGFIEVFFNKVGYELKIVAEGVRTRSPYLSGTSGSGKQDDKDQDKDRNRPGRNDEKKGGKFERKGKELEKNQDSSFGESQEDMEEDVGVEGTLQEIYDEIPIAVFHPTKGFFSSDLKKVEDHTDTVNSSEVLMLNKEIEQKIISDSQLSDVLDNEGSVDDQAKVAPEKSQIEMMKQRVDDQTFCSNKEINTITNSRVNRNSIGLDGMNLFGGRINLQLANQEKRDQDLKLMLDDFPTEDNEEDWHGNIMEQVELYHTEEDGEQEWEKALSKKGKKKSRRNFPVIATRASSRIARDGIPILEKATKRAREKNQLQGTSRPNPFLILNNESNENLSTVMKDIGIVLENYDNQIDLFKAEERVRATIAEANYNKYVDKINSKNAPQTEEDLQELAMEAIRNKERLEAPLISQEGPGGAEPEKNKKKGRPEKQSKKDK</sequence>
<feature type="region of interest" description="Disordered" evidence="1">
    <location>
        <begin position="521"/>
        <end position="581"/>
    </location>
</feature>
<dbReference type="InterPro" id="IPR001878">
    <property type="entry name" value="Znf_CCHC"/>
</dbReference>
<evidence type="ECO:0000256" key="1">
    <source>
        <dbReference type="SAM" id="MobiDB-lite"/>
    </source>
</evidence>
<proteinExistence type="predicted"/>
<feature type="compositionally biased region" description="Basic and acidic residues" evidence="1">
    <location>
        <begin position="530"/>
        <end position="565"/>
    </location>
</feature>
<feature type="domain" description="CCHC-type" evidence="2">
    <location>
        <begin position="308"/>
        <end position="323"/>
    </location>
</feature>
<feature type="compositionally biased region" description="Basic and acidic residues" evidence="1">
    <location>
        <begin position="232"/>
        <end position="253"/>
    </location>
</feature>
<dbReference type="InterPro" id="IPR036875">
    <property type="entry name" value="Znf_CCHC_sf"/>
</dbReference>
<dbReference type="EMBL" id="CM007648">
    <property type="protein sequence ID" value="ONM15532.1"/>
    <property type="molecule type" value="Genomic_DNA"/>
</dbReference>
<protein>
    <recommendedName>
        <fullName evidence="2">CCHC-type domain-containing protein</fullName>
    </recommendedName>
</protein>
<dbReference type="FunCoup" id="A0A1D6E4V9">
    <property type="interactions" value="1016"/>
</dbReference>
<name>A0A1D6E4V9_MAIZE</name>
<evidence type="ECO:0000259" key="2">
    <source>
        <dbReference type="PROSITE" id="PS50158"/>
    </source>
</evidence>
<dbReference type="ExpressionAtlas" id="A0A1D6E4V9">
    <property type="expression patterns" value="baseline and differential"/>
</dbReference>
<gene>
    <name evidence="3" type="ORF">ZEAMMB73_Zm00001d002866</name>
</gene>
<dbReference type="SMR" id="A0A1D6E4V9"/>
<dbReference type="GO" id="GO:0008270">
    <property type="term" value="F:zinc ion binding"/>
    <property type="evidence" value="ECO:0007669"/>
    <property type="project" value="InterPro"/>
</dbReference>
<feature type="region of interest" description="Disordered" evidence="1">
    <location>
        <begin position="887"/>
        <end position="927"/>
    </location>
</feature>
<organism evidence="3">
    <name type="scientific">Zea mays</name>
    <name type="common">Maize</name>
    <dbReference type="NCBI Taxonomy" id="4577"/>
    <lineage>
        <taxon>Eukaryota</taxon>
        <taxon>Viridiplantae</taxon>
        <taxon>Streptophyta</taxon>
        <taxon>Embryophyta</taxon>
        <taxon>Tracheophyta</taxon>
        <taxon>Spermatophyta</taxon>
        <taxon>Magnoliopsida</taxon>
        <taxon>Liliopsida</taxon>
        <taxon>Poales</taxon>
        <taxon>Poaceae</taxon>
        <taxon>PACMAD clade</taxon>
        <taxon>Panicoideae</taxon>
        <taxon>Andropogonodae</taxon>
        <taxon>Andropogoneae</taxon>
        <taxon>Tripsacinae</taxon>
        <taxon>Zea</taxon>
    </lineage>
</organism>
<feature type="compositionally biased region" description="Acidic residues" evidence="1">
    <location>
        <begin position="572"/>
        <end position="581"/>
    </location>
</feature>
<dbReference type="OMA" id="CMAKERM"/>